<evidence type="ECO:0000313" key="2">
    <source>
        <dbReference type="Proteomes" id="UP000245790"/>
    </source>
</evidence>
<comment type="caution">
    <text evidence="1">The sequence shown here is derived from an EMBL/GenBank/DDBJ whole genome shotgun (WGS) entry which is preliminary data.</text>
</comment>
<dbReference type="RefSeq" id="WP_109762923.1">
    <property type="nucleotide sequence ID" value="NZ_QGGU01000004.1"/>
</dbReference>
<dbReference type="OrthoDB" id="9256268at2"/>
<accession>A0A316FZ24</accession>
<sequence>MKKIMIQFHATLEELVEYVNSISSELGLVMTLMVLSPFSVRKLGGELSVDDLNIDGNIRIIFTSQKPSMDASSPNNFYDLNPGTIGLHIGRLTEKGLKESVLAFMSDDKEKAAMANKIASRLKKKTKAGAIAVNPVNGVEASARSHRYTQGAKSMYDDGVKILPVAGNSFFKLPD</sequence>
<organism evidence="1 2">
    <name type="scientific">Pleionea mediterranea</name>
    <dbReference type="NCBI Taxonomy" id="523701"/>
    <lineage>
        <taxon>Bacteria</taxon>
        <taxon>Pseudomonadati</taxon>
        <taxon>Pseudomonadota</taxon>
        <taxon>Gammaproteobacteria</taxon>
        <taxon>Oceanospirillales</taxon>
        <taxon>Pleioneaceae</taxon>
        <taxon>Pleionea</taxon>
    </lineage>
</organism>
<protein>
    <submittedName>
        <fullName evidence="1">Uncharacterized protein</fullName>
    </submittedName>
</protein>
<dbReference type="EMBL" id="QGGU01000004">
    <property type="protein sequence ID" value="PWK52946.1"/>
    <property type="molecule type" value="Genomic_DNA"/>
</dbReference>
<dbReference type="Proteomes" id="UP000245790">
    <property type="component" value="Unassembled WGS sequence"/>
</dbReference>
<evidence type="ECO:0000313" key="1">
    <source>
        <dbReference type="EMBL" id="PWK52946.1"/>
    </source>
</evidence>
<proteinExistence type="predicted"/>
<keyword evidence="2" id="KW-1185">Reference proteome</keyword>
<reference evidence="1 2" key="1">
    <citation type="submission" date="2018-05" db="EMBL/GenBank/DDBJ databases">
        <title>Genomic Encyclopedia of Type Strains, Phase IV (KMG-IV): sequencing the most valuable type-strain genomes for metagenomic binning, comparative biology and taxonomic classification.</title>
        <authorList>
            <person name="Goeker M."/>
        </authorList>
    </citation>
    <scope>NUCLEOTIDE SEQUENCE [LARGE SCALE GENOMIC DNA]</scope>
    <source>
        <strain evidence="1 2">DSM 25350</strain>
    </source>
</reference>
<gene>
    <name evidence="1" type="ORF">C8D97_104164</name>
</gene>
<dbReference type="AlphaFoldDB" id="A0A316FZ24"/>
<name>A0A316FZ24_9GAMM</name>